<evidence type="ECO:0000256" key="4">
    <source>
        <dbReference type="ARBA" id="ARBA00022722"/>
    </source>
</evidence>
<dbReference type="HAMAP" id="MF_00009">
    <property type="entry name" value="Endoribonucl_YbeY"/>
    <property type="match status" value="1"/>
</dbReference>
<evidence type="ECO:0000313" key="10">
    <source>
        <dbReference type="EMBL" id="ERJ13824.1"/>
    </source>
</evidence>
<keyword evidence="2 9" id="KW-0690">Ribosome biogenesis</keyword>
<evidence type="ECO:0000256" key="8">
    <source>
        <dbReference type="ARBA" id="ARBA00022833"/>
    </source>
</evidence>
<feature type="binding site" evidence="9">
    <location>
        <position position="125"/>
    </location>
    <ligand>
        <name>Zn(2+)</name>
        <dbReference type="ChEBI" id="CHEBI:29105"/>
        <note>catalytic</note>
    </ligand>
</feature>
<dbReference type="eggNOG" id="COG0319">
    <property type="taxonomic scope" value="Bacteria"/>
</dbReference>
<dbReference type="GO" id="GO:0008270">
    <property type="term" value="F:zinc ion binding"/>
    <property type="evidence" value="ECO:0007669"/>
    <property type="project" value="UniProtKB-UniRule"/>
</dbReference>
<keyword evidence="6 9" id="KW-0255">Endonuclease</keyword>
<dbReference type="AlphaFoldDB" id="U2FSA3"/>
<dbReference type="GO" id="GO:0006364">
    <property type="term" value="P:rRNA processing"/>
    <property type="evidence" value="ECO:0007669"/>
    <property type="project" value="UniProtKB-UniRule"/>
</dbReference>
<evidence type="ECO:0000313" key="11">
    <source>
        <dbReference type="Proteomes" id="UP000005707"/>
    </source>
</evidence>
<keyword evidence="8 9" id="KW-0862">Zinc</keyword>
<dbReference type="Gene3D" id="3.40.390.30">
    <property type="entry name" value="Metalloproteases ('zincins'), catalytic domain"/>
    <property type="match status" value="1"/>
</dbReference>
<evidence type="ECO:0000256" key="2">
    <source>
        <dbReference type="ARBA" id="ARBA00022517"/>
    </source>
</evidence>
<dbReference type="PANTHER" id="PTHR46986:SF1">
    <property type="entry name" value="ENDORIBONUCLEASE YBEY, CHLOROPLASTIC"/>
    <property type="match status" value="1"/>
</dbReference>
<comment type="caution">
    <text evidence="10">The sequence shown here is derived from an EMBL/GenBank/DDBJ whole genome shotgun (WGS) entry which is preliminary data.</text>
</comment>
<comment type="similarity">
    <text evidence="1 9">Belongs to the endoribonuclease YbeY family.</text>
</comment>
<evidence type="ECO:0000256" key="1">
    <source>
        <dbReference type="ARBA" id="ARBA00010875"/>
    </source>
</evidence>
<reference evidence="10 11" key="1">
    <citation type="journal article" date="2011" name="J. Bacteriol.">
        <title>Genome sequence of Haloplasma contractile, an unusual contractile bacterium from a deep-sea anoxic brine lake.</title>
        <authorList>
            <person name="Antunes A."/>
            <person name="Alam I."/>
            <person name="El Dorry H."/>
            <person name="Siam R."/>
            <person name="Robertson A."/>
            <person name="Bajic V.B."/>
            <person name="Stingl U."/>
        </authorList>
    </citation>
    <scope>NUCLEOTIDE SEQUENCE [LARGE SCALE GENOMIC DNA]</scope>
    <source>
        <strain evidence="10 11">SSD-17B</strain>
    </source>
</reference>
<feature type="binding site" evidence="9">
    <location>
        <position position="131"/>
    </location>
    <ligand>
        <name>Zn(2+)</name>
        <dbReference type="ChEBI" id="CHEBI:29105"/>
        <note>catalytic</note>
    </ligand>
</feature>
<evidence type="ECO:0000256" key="7">
    <source>
        <dbReference type="ARBA" id="ARBA00022801"/>
    </source>
</evidence>
<keyword evidence="7 9" id="KW-0378">Hydrolase</keyword>
<reference evidence="10 11" key="2">
    <citation type="journal article" date="2013" name="PLoS ONE">
        <title>INDIGO - INtegrated Data Warehouse of MIcrobial GenOmes with Examples from the Red Sea Extremophiles.</title>
        <authorList>
            <person name="Alam I."/>
            <person name="Antunes A."/>
            <person name="Kamau A.A."/>
            <person name="Ba Alawi W."/>
            <person name="Kalkatawi M."/>
            <person name="Stingl U."/>
            <person name="Bajic V.B."/>
        </authorList>
    </citation>
    <scope>NUCLEOTIDE SEQUENCE [LARGE SCALE GENOMIC DNA]</scope>
    <source>
        <strain evidence="10 11">SSD-17B</strain>
    </source>
</reference>
<dbReference type="PROSITE" id="PS01306">
    <property type="entry name" value="UPF0054"/>
    <property type="match status" value="1"/>
</dbReference>
<dbReference type="OrthoDB" id="9807740at2"/>
<keyword evidence="3 9" id="KW-0698">rRNA processing</keyword>
<sequence length="163" mass="18892">MIEVAYINETDKNVEDYIDIIQSVCDQIEQVEQLERKDYEVAIIFVENEKIKQINHDYRGKDCVTDVISFAMLDDLSKEPSLEDALHIQLGDVFICIDQAIKQAFEYGHSLKREVGFLACHGLLHLLGYDHQTKEEEDIMFTKQEMILNETNLGRQQNHQGDS</sequence>
<keyword evidence="11" id="KW-1185">Reference proteome</keyword>
<dbReference type="RefSeq" id="WP_008826069.1">
    <property type="nucleotide sequence ID" value="NZ_AFNU02000001.1"/>
</dbReference>
<evidence type="ECO:0000256" key="9">
    <source>
        <dbReference type="HAMAP-Rule" id="MF_00009"/>
    </source>
</evidence>
<dbReference type="GO" id="GO:0004521">
    <property type="term" value="F:RNA endonuclease activity"/>
    <property type="evidence" value="ECO:0007669"/>
    <property type="project" value="UniProtKB-UniRule"/>
</dbReference>
<dbReference type="EC" id="3.1.-.-" evidence="9"/>
<dbReference type="STRING" id="1033810.HLPCO_000490"/>
<evidence type="ECO:0000256" key="5">
    <source>
        <dbReference type="ARBA" id="ARBA00022723"/>
    </source>
</evidence>
<dbReference type="InterPro" id="IPR020549">
    <property type="entry name" value="YbeY_CS"/>
</dbReference>
<dbReference type="InterPro" id="IPR002036">
    <property type="entry name" value="YbeY"/>
</dbReference>
<comment type="subcellular location">
    <subcellularLocation>
        <location evidence="9">Cytoplasm</location>
    </subcellularLocation>
</comment>
<organism evidence="10 11">
    <name type="scientific">Haloplasma contractile SSD-17B</name>
    <dbReference type="NCBI Taxonomy" id="1033810"/>
    <lineage>
        <taxon>Bacteria</taxon>
        <taxon>Bacillati</taxon>
        <taxon>Mycoplasmatota</taxon>
        <taxon>Mollicutes</taxon>
        <taxon>Haloplasmatales</taxon>
        <taxon>Haloplasmataceae</taxon>
        <taxon>Haloplasma</taxon>
    </lineage>
</organism>
<keyword evidence="4 9" id="KW-0540">Nuclease</keyword>
<comment type="cofactor">
    <cofactor evidence="9">
        <name>Zn(2+)</name>
        <dbReference type="ChEBI" id="CHEBI:29105"/>
    </cofactor>
    <text evidence="9">Binds 1 zinc ion.</text>
</comment>
<dbReference type="Pfam" id="PF02130">
    <property type="entry name" value="YbeY"/>
    <property type="match status" value="1"/>
</dbReference>
<proteinExistence type="inferred from homology"/>
<keyword evidence="9" id="KW-0963">Cytoplasm</keyword>
<dbReference type="Proteomes" id="UP000005707">
    <property type="component" value="Unassembled WGS sequence"/>
</dbReference>
<dbReference type="NCBIfam" id="TIGR00043">
    <property type="entry name" value="rRNA maturation RNase YbeY"/>
    <property type="match status" value="1"/>
</dbReference>
<dbReference type="GO" id="GO:0004222">
    <property type="term" value="F:metalloendopeptidase activity"/>
    <property type="evidence" value="ECO:0007669"/>
    <property type="project" value="InterPro"/>
</dbReference>
<feature type="binding site" evidence="9">
    <location>
        <position position="121"/>
    </location>
    <ligand>
        <name>Zn(2+)</name>
        <dbReference type="ChEBI" id="CHEBI:29105"/>
        <note>catalytic</note>
    </ligand>
</feature>
<evidence type="ECO:0000256" key="6">
    <source>
        <dbReference type="ARBA" id="ARBA00022759"/>
    </source>
</evidence>
<comment type="function">
    <text evidence="9">Single strand-specific metallo-endoribonuclease involved in late-stage 70S ribosome quality control and in maturation of the 3' terminus of the 16S rRNA.</text>
</comment>
<dbReference type="GO" id="GO:0005737">
    <property type="term" value="C:cytoplasm"/>
    <property type="evidence" value="ECO:0007669"/>
    <property type="project" value="UniProtKB-SubCell"/>
</dbReference>
<keyword evidence="5 9" id="KW-0479">Metal-binding</keyword>
<gene>
    <name evidence="9 10" type="primary">ybeY</name>
    <name evidence="10" type="ORF">HLPCO_000490</name>
</gene>
<accession>U2FSA3</accession>
<dbReference type="SUPFAM" id="SSF55486">
    <property type="entry name" value="Metalloproteases ('zincins'), catalytic domain"/>
    <property type="match status" value="1"/>
</dbReference>
<name>U2FSA3_9MOLU</name>
<dbReference type="EMBL" id="AFNU02000001">
    <property type="protein sequence ID" value="ERJ13824.1"/>
    <property type="molecule type" value="Genomic_DNA"/>
</dbReference>
<protein>
    <recommendedName>
        <fullName evidence="9">Endoribonuclease YbeY</fullName>
        <ecNumber evidence="9">3.1.-.-</ecNumber>
    </recommendedName>
</protein>
<evidence type="ECO:0000256" key="3">
    <source>
        <dbReference type="ARBA" id="ARBA00022552"/>
    </source>
</evidence>
<dbReference type="FunCoup" id="U2FSA3">
    <property type="interactions" value="341"/>
</dbReference>
<dbReference type="InParanoid" id="U2FSA3"/>
<dbReference type="InterPro" id="IPR023091">
    <property type="entry name" value="MetalPrtase_cat_dom_sf_prd"/>
</dbReference>
<dbReference type="PANTHER" id="PTHR46986">
    <property type="entry name" value="ENDORIBONUCLEASE YBEY, CHLOROPLASTIC"/>
    <property type="match status" value="1"/>
</dbReference>